<dbReference type="EMBL" id="AKFT01000085">
    <property type="protein sequence ID" value="EJF45973.1"/>
    <property type="molecule type" value="Genomic_DNA"/>
</dbReference>
<feature type="region of interest" description="Disordered" evidence="1">
    <location>
        <begin position="1"/>
        <end position="43"/>
    </location>
</feature>
<evidence type="ECO:0000256" key="1">
    <source>
        <dbReference type="SAM" id="MobiDB-lite"/>
    </source>
</evidence>
<comment type="caution">
    <text evidence="2">The sequence shown here is derived from an EMBL/GenBank/DDBJ whole genome shotgun (WGS) entry which is preliminary data.</text>
</comment>
<protein>
    <submittedName>
        <fullName evidence="2">Uncharacterized protein</fullName>
    </submittedName>
</protein>
<dbReference type="Proteomes" id="UP000002941">
    <property type="component" value="Unassembled WGS sequence"/>
</dbReference>
<keyword evidence="3" id="KW-1185">Reference proteome</keyword>
<sequence>MDTVPQPHVRRGAAPFQPGAAPRQGDRSEGSVGQCLMMAPVMR</sequence>
<dbReference type="PATRIC" id="fig|1125718.3.peg.1155"/>
<proteinExistence type="predicted"/>
<dbReference type="AlphaFoldDB" id="J1HK97"/>
<accession>J1HK97</accession>
<evidence type="ECO:0000313" key="3">
    <source>
        <dbReference type="Proteomes" id="UP000002941"/>
    </source>
</evidence>
<evidence type="ECO:0000313" key="2">
    <source>
        <dbReference type="EMBL" id="EJF45973.1"/>
    </source>
</evidence>
<gene>
    <name evidence="2" type="ORF">HMPREF1318_0977</name>
</gene>
<reference evidence="2 3" key="1">
    <citation type="submission" date="2012-05" db="EMBL/GenBank/DDBJ databases">
        <authorList>
            <person name="Harkins D.M."/>
            <person name="Madupu R."/>
            <person name="Durkin A.S."/>
            <person name="Torralba M."/>
            <person name="Methe B."/>
            <person name="Sutton G.G."/>
            <person name="Nelson K.E."/>
        </authorList>
    </citation>
    <scope>NUCLEOTIDE SEQUENCE [LARGE SCALE GENOMIC DNA]</scope>
    <source>
        <strain evidence="2 3">F0489</strain>
    </source>
</reference>
<name>J1HK97_9ACTO</name>
<organism evidence="2 3">
    <name type="scientific">Actinomyces massiliensis F0489</name>
    <dbReference type="NCBI Taxonomy" id="1125718"/>
    <lineage>
        <taxon>Bacteria</taxon>
        <taxon>Bacillati</taxon>
        <taxon>Actinomycetota</taxon>
        <taxon>Actinomycetes</taxon>
        <taxon>Actinomycetales</taxon>
        <taxon>Actinomycetaceae</taxon>
        <taxon>Actinomyces</taxon>
    </lineage>
</organism>